<proteinExistence type="predicted"/>
<dbReference type="Pfam" id="PF08811">
    <property type="entry name" value="DUF1800"/>
    <property type="match status" value="1"/>
</dbReference>
<name>A0A934IPT2_9HYPH</name>
<evidence type="ECO:0000313" key="1">
    <source>
        <dbReference type="EMBL" id="MBJ3775815.1"/>
    </source>
</evidence>
<comment type="caution">
    <text evidence="1">The sequence shown here is derived from an EMBL/GenBank/DDBJ whole genome shotgun (WGS) entry which is preliminary data.</text>
</comment>
<evidence type="ECO:0000313" key="2">
    <source>
        <dbReference type="Proteomes" id="UP000609531"/>
    </source>
</evidence>
<dbReference type="AlphaFoldDB" id="A0A934IPT2"/>
<dbReference type="EMBL" id="JAEKJA010000006">
    <property type="protein sequence ID" value="MBJ3775815.1"/>
    <property type="molecule type" value="Genomic_DNA"/>
</dbReference>
<sequence>MRPRELTAVTRFGLGPKPGDIAALAGDPVGYVREQCFRPNSALITGPDLPDSDTIRNDFVRLQGTFREARLSLKKRGSDEDARDDFQSAAKERNLAGRNIQAAEIGARYAHGLATDDPFVERLVLFWANHFAVHRLKSPVMRFVTGAFEREAIRPYVLANFSDMLAATTTHPAMLHYLDNDGSVAADSALGRRRKSRVNENLARELLELHTLGVDGGYTQADVIAVAHVLAGWNSGMSAKKRSAFQKTWHAFGPRTILGKTYRESGKRQIKAVLADLAQAPATARHISRKLARHFVGDNPPPALVDALTKSYLASGGDLREVTLTLVESDAAWSGDAVKAVPPYDFIVAAGRAMRLNKLPPHFVMVSARDLAQEIWGPPSPAGWPDDDGAFLGGDALLERVDFTRAVSQRFGRDVDPRQLARQLFGDALDPFVAEAVARAEDRNQAMVLLLMSPAFQRR</sequence>
<dbReference type="RefSeq" id="WP_198881712.1">
    <property type="nucleotide sequence ID" value="NZ_JAEKJA010000006.1"/>
</dbReference>
<protein>
    <submittedName>
        <fullName evidence="1">DUF1800 domain-containing protein</fullName>
    </submittedName>
</protein>
<accession>A0A934IPT2</accession>
<keyword evidence="2" id="KW-1185">Reference proteome</keyword>
<dbReference type="Proteomes" id="UP000609531">
    <property type="component" value="Unassembled WGS sequence"/>
</dbReference>
<reference evidence="1" key="1">
    <citation type="submission" date="2020-12" db="EMBL/GenBank/DDBJ databases">
        <title>Bacterial taxonomy.</title>
        <authorList>
            <person name="Pan X."/>
        </authorList>
    </citation>
    <scope>NUCLEOTIDE SEQUENCE</scope>
    <source>
        <strain evidence="1">B2012</strain>
    </source>
</reference>
<dbReference type="InterPro" id="IPR014917">
    <property type="entry name" value="DUF1800"/>
</dbReference>
<gene>
    <name evidence="1" type="ORF">JCR33_08970</name>
</gene>
<organism evidence="1 2">
    <name type="scientific">Acuticoccus mangrovi</name>
    <dbReference type="NCBI Taxonomy" id="2796142"/>
    <lineage>
        <taxon>Bacteria</taxon>
        <taxon>Pseudomonadati</taxon>
        <taxon>Pseudomonadota</taxon>
        <taxon>Alphaproteobacteria</taxon>
        <taxon>Hyphomicrobiales</taxon>
        <taxon>Amorphaceae</taxon>
        <taxon>Acuticoccus</taxon>
    </lineage>
</organism>